<comment type="caution">
    <text evidence="3">The sequence shown here is derived from an EMBL/GenBank/DDBJ whole genome shotgun (WGS) entry which is preliminary data.</text>
</comment>
<proteinExistence type="predicted"/>
<evidence type="ECO:0008006" key="5">
    <source>
        <dbReference type="Google" id="ProtNLM"/>
    </source>
</evidence>
<dbReference type="EMBL" id="MOMC01000040">
    <property type="protein sequence ID" value="ONH28403.1"/>
    <property type="molecule type" value="Genomic_DNA"/>
</dbReference>
<sequence>MSEPLPVEVRTQVVAFAAETLAGLEDVEVPASLVAVRRFTPARRAKQGAVPLAAAVEHDAIFRGRVAEWVRRAHPGLADAVMATDGPPAAAPPAEVAAVAFVLRPAGWEDLLAVAATSSVQAAVSAKAEEAAREVDRLTDALAAVQEGGRAEKEQLRDQLATARLETDDLRRRMRGSAERVRRAEQAAQEEIAAAAADRDAARALVRAAEGETRRLRARVGELETALAAARREGRDARSLDDARLRVLLDTLMGAANGVRRELALPSTVQRPADLCATEDGQARDPFSAVGPRGRPDDDPTVIDEVLSIPGIHLIIDGYNVTKRGYGALPLQAQRVRLLSGLGPLAGRASDAEVTVVFDATAVASRPVGVTAPRGVRVLFSRLGELADEEIVRLVRAEPSGRPVVVVTSDREVAETCAAAGARAVPSAALLARLER</sequence>
<evidence type="ECO:0000313" key="4">
    <source>
        <dbReference type="Proteomes" id="UP000188929"/>
    </source>
</evidence>
<evidence type="ECO:0000313" key="3">
    <source>
        <dbReference type="EMBL" id="ONH28403.1"/>
    </source>
</evidence>
<reference evidence="4" key="1">
    <citation type="submission" date="2016-10" db="EMBL/GenBank/DDBJ databases">
        <title>Frankia sp. NRRL B-16386 Genome sequencing.</title>
        <authorList>
            <person name="Ghodhbane-Gtari F."/>
            <person name="Swanson E."/>
            <person name="Gueddou A."/>
            <person name="Hezbri K."/>
            <person name="Ktari K."/>
            <person name="Nouioui I."/>
            <person name="Morris K."/>
            <person name="Simpson S."/>
            <person name="Abebe-Akele F."/>
            <person name="Thomas K."/>
            <person name="Gtari M."/>
            <person name="Tisa L.S."/>
        </authorList>
    </citation>
    <scope>NUCLEOTIDE SEQUENCE [LARGE SCALE GENOMIC DNA]</scope>
    <source>
        <strain evidence="4">NRRL B-16386</strain>
    </source>
</reference>
<dbReference type="PANTHER" id="PTHR34547:SF1">
    <property type="entry name" value="YACP-LIKE NYN DOMAIN PROTEIN"/>
    <property type="match status" value="1"/>
</dbReference>
<dbReference type="RefSeq" id="WP_076818641.1">
    <property type="nucleotide sequence ID" value="NZ_MOMC01000040.1"/>
</dbReference>
<dbReference type="PANTHER" id="PTHR34547">
    <property type="entry name" value="YACP-LIKE NYN DOMAIN PROTEIN"/>
    <property type="match status" value="1"/>
</dbReference>
<protein>
    <recommendedName>
        <fullName evidence="5">RNA-binding protein</fullName>
    </recommendedName>
</protein>
<keyword evidence="1" id="KW-0175">Coiled coil</keyword>
<feature type="coiled-coil region" evidence="1">
    <location>
        <begin position="128"/>
        <end position="233"/>
    </location>
</feature>
<dbReference type="Proteomes" id="UP000188929">
    <property type="component" value="Unassembled WGS sequence"/>
</dbReference>
<name>A0A1V2I8A8_9ACTN</name>
<evidence type="ECO:0000256" key="2">
    <source>
        <dbReference type="SAM" id="MobiDB-lite"/>
    </source>
</evidence>
<gene>
    <name evidence="3" type="ORF">BL253_19620</name>
</gene>
<dbReference type="STRING" id="1834516.BL253_19620"/>
<keyword evidence="4" id="KW-1185">Reference proteome</keyword>
<accession>A0A1V2I8A8</accession>
<feature type="region of interest" description="Disordered" evidence="2">
    <location>
        <begin position="278"/>
        <end position="299"/>
    </location>
</feature>
<evidence type="ECO:0000256" key="1">
    <source>
        <dbReference type="SAM" id="Coils"/>
    </source>
</evidence>
<dbReference type="Pfam" id="PF05991">
    <property type="entry name" value="NYN_YacP"/>
    <property type="match status" value="1"/>
</dbReference>
<dbReference type="OrthoDB" id="5145920at2"/>
<dbReference type="AlphaFoldDB" id="A0A1V2I8A8"/>
<organism evidence="3 4">
    <name type="scientific">Pseudofrankia asymbiotica</name>
    <dbReference type="NCBI Taxonomy" id="1834516"/>
    <lineage>
        <taxon>Bacteria</taxon>
        <taxon>Bacillati</taxon>
        <taxon>Actinomycetota</taxon>
        <taxon>Actinomycetes</taxon>
        <taxon>Frankiales</taxon>
        <taxon>Frankiaceae</taxon>
        <taxon>Pseudofrankia</taxon>
    </lineage>
</organism>
<dbReference type="InterPro" id="IPR010298">
    <property type="entry name" value="YacP-like"/>
</dbReference>